<accession>A0A9P5U7B4</accession>
<name>A0A9P5U7B4_9AGAR</name>
<proteinExistence type="predicted"/>
<sequence length="61" mass="6943">MGVHDVTMFLARAATFGGARFMPRNPRRHHCFYQTGPNQKPDPSHQARIVRAAKRVPLRST</sequence>
<dbReference type="AlphaFoldDB" id="A0A9P5U7B4"/>
<gene>
    <name evidence="1" type="ORF">BDP27DRAFT_1324890</name>
</gene>
<organism evidence="1 2">
    <name type="scientific">Rhodocollybia butyracea</name>
    <dbReference type="NCBI Taxonomy" id="206335"/>
    <lineage>
        <taxon>Eukaryota</taxon>
        <taxon>Fungi</taxon>
        <taxon>Dikarya</taxon>
        <taxon>Basidiomycota</taxon>
        <taxon>Agaricomycotina</taxon>
        <taxon>Agaricomycetes</taxon>
        <taxon>Agaricomycetidae</taxon>
        <taxon>Agaricales</taxon>
        <taxon>Marasmiineae</taxon>
        <taxon>Omphalotaceae</taxon>
        <taxon>Rhodocollybia</taxon>
    </lineage>
</organism>
<evidence type="ECO:0000313" key="2">
    <source>
        <dbReference type="Proteomes" id="UP000772434"/>
    </source>
</evidence>
<reference evidence="1" key="1">
    <citation type="submission" date="2020-11" db="EMBL/GenBank/DDBJ databases">
        <authorList>
            <consortium name="DOE Joint Genome Institute"/>
            <person name="Ahrendt S."/>
            <person name="Riley R."/>
            <person name="Andreopoulos W."/>
            <person name="Labutti K."/>
            <person name="Pangilinan J."/>
            <person name="Ruiz-Duenas F.J."/>
            <person name="Barrasa J.M."/>
            <person name="Sanchez-Garcia M."/>
            <person name="Camarero S."/>
            <person name="Miyauchi S."/>
            <person name="Serrano A."/>
            <person name="Linde D."/>
            <person name="Babiker R."/>
            <person name="Drula E."/>
            <person name="Ayuso-Fernandez I."/>
            <person name="Pacheco R."/>
            <person name="Padilla G."/>
            <person name="Ferreira P."/>
            <person name="Barriuso J."/>
            <person name="Kellner H."/>
            <person name="Castanera R."/>
            <person name="Alfaro M."/>
            <person name="Ramirez L."/>
            <person name="Pisabarro A.G."/>
            <person name="Kuo A."/>
            <person name="Tritt A."/>
            <person name="Lipzen A."/>
            <person name="He G."/>
            <person name="Yan M."/>
            <person name="Ng V."/>
            <person name="Cullen D."/>
            <person name="Martin F."/>
            <person name="Rosso M.-N."/>
            <person name="Henrissat B."/>
            <person name="Hibbett D."/>
            <person name="Martinez A.T."/>
            <person name="Grigoriev I.V."/>
        </authorList>
    </citation>
    <scope>NUCLEOTIDE SEQUENCE</scope>
    <source>
        <strain evidence="1">AH 40177</strain>
    </source>
</reference>
<dbReference type="EMBL" id="JADNRY010000047">
    <property type="protein sequence ID" value="KAF9069735.1"/>
    <property type="molecule type" value="Genomic_DNA"/>
</dbReference>
<comment type="caution">
    <text evidence="1">The sequence shown here is derived from an EMBL/GenBank/DDBJ whole genome shotgun (WGS) entry which is preliminary data.</text>
</comment>
<keyword evidence="2" id="KW-1185">Reference proteome</keyword>
<protein>
    <submittedName>
        <fullName evidence="1">Uncharacterized protein</fullName>
    </submittedName>
</protein>
<evidence type="ECO:0000313" key="1">
    <source>
        <dbReference type="EMBL" id="KAF9069735.1"/>
    </source>
</evidence>
<dbReference type="Proteomes" id="UP000772434">
    <property type="component" value="Unassembled WGS sequence"/>
</dbReference>